<dbReference type="Proteomes" id="UP001264980">
    <property type="component" value="Unassembled WGS sequence"/>
</dbReference>
<gene>
    <name evidence="1" type="ORF">J2W84_006580</name>
</gene>
<dbReference type="EMBL" id="JAVDTI010000010">
    <property type="protein sequence ID" value="MDR6809504.1"/>
    <property type="molecule type" value="Genomic_DNA"/>
</dbReference>
<dbReference type="RefSeq" id="WP_309993050.1">
    <property type="nucleotide sequence ID" value="NZ_JAVDTI010000010.1"/>
</dbReference>
<sequence>MKEKFYPFRVSEDYLSYYFESRSEERTIHKAIELVKIDENTYNLALGDLGDDGSLNDSVVSNNGDMHKVLATVSQIIVTFFGMYRDRRIYFTGSSPSRTRLYRLILSREQANWSEIFEIKGILKGEPFNYQSGVDYEAFVITHKNRDYETKDEKGRYP</sequence>
<keyword evidence="2" id="KW-1185">Reference proteome</keyword>
<dbReference type="Pfam" id="PF22028">
    <property type="entry name" value="DUF6934"/>
    <property type="match status" value="1"/>
</dbReference>
<dbReference type="InterPro" id="IPR053865">
    <property type="entry name" value="DUF6934"/>
</dbReference>
<comment type="caution">
    <text evidence="1">The sequence shown here is derived from an EMBL/GenBank/DDBJ whole genome shotgun (WGS) entry which is preliminary data.</text>
</comment>
<evidence type="ECO:0000313" key="1">
    <source>
        <dbReference type="EMBL" id="MDR6809504.1"/>
    </source>
</evidence>
<accession>A0ABU1R7X0</accession>
<organism evidence="1 2">
    <name type="scientific">Dyadobacter fermentans</name>
    <dbReference type="NCBI Taxonomy" id="94254"/>
    <lineage>
        <taxon>Bacteria</taxon>
        <taxon>Pseudomonadati</taxon>
        <taxon>Bacteroidota</taxon>
        <taxon>Cytophagia</taxon>
        <taxon>Cytophagales</taxon>
        <taxon>Spirosomataceae</taxon>
        <taxon>Dyadobacter</taxon>
    </lineage>
</organism>
<name>A0ABU1R7X0_9BACT</name>
<protein>
    <submittedName>
        <fullName evidence="1">Uncharacterized protein</fullName>
    </submittedName>
</protein>
<reference evidence="1 2" key="1">
    <citation type="submission" date="2023-07" db="EMBL/GenBank/DDBJ databases">
        <title>Sorghum-associated microbial communities from plants grown in Nebraska, USA.</title>
        <authorList>
            <person name="Schachtman D."/>
        </authorList>
    </citation>
    <scope>NUCLEOTIDE SEQUENCE [LARGE SCALE GENOMIC DNA]</scope>
    <source>
        <strain evidence="1 2">BE57</strain>
    </source>
</reference>
<evidence type="ECO:0000313" key="2">
    <source>
        <dbReference type="Proteomes" id="UP001264980"/>
    </source>
</evidence>
<proteinExistence type="predicted"/>